<dbReference type="CDD" id="cd06225">
    <property type="entry name" value="HAMP"/>
    <property type="match status" value="1"/>
</dbReference>
<feature type="chain" id="PRO_5037965601" evidence="7">
    <location>
        <begin position="26"/>
        <end position="643"/>
    </location>
</feature>
<evidence type="ECO:0000256" key="5">
    <source>
        <dbReference type="SAM" id="Coils"/>
    </source>
</evidence>
<name>A0A941CXZ7_9CAUL</name>
<evidence type="ECO:0000256" key="2">
    <source>
        <dbReference type="ARBA" id="ARBA00022500"/>
    </source>
</evidence>
<reference evidence="10" key="1">
    <citation type="submission" date="2021-04" db="EMBL/GenBank/DDBJ databases">
        <title>Draft genome assembly of strain Phenylobacterium sp. 20VBR1 using MiniION and Illumina platforms.</title>
        <authorList>
            <person name="Thomas F.A."/>
            <person name="Krishnan K.P."/>
            <person name="Sinha R.K."/>
        </authorList>
    </citation>
    <scope>NUCLEOTIDE SEQUENCE</scope>
    <source>
        <strain evidence="10">20VBR1</strain>
    </source>
</reference>
<dbReference type="SMART" id="SM00304">
    <property type="entry name" value="HAMP"/>
    <property type="match status" value="2"/>
</dbReference>
<dbReference type="GO" id="GO:0007165">
    <property type="term" value="P:signal transduction"/>
    <property type="evidence" value="ECO:0007669"/>
    <property type="project" value="UniProtKB-KW"/>
</dbReference>
<dbReference type="Pfam" id="PF00015">
    <property type="entry name" value="MCPsignal"/>
    <property type="match status" value="1"/>
</dbReference>
<dbReference type="PANTHER" id="PTHR43531:SF11">
    <property type="entry name" value="METHYL-ACCEPTING CHEMOTAXIS PROTEIN 3"/>
    <property type="match status" value="1"/>
</dbReference>
<feature type="coiled-coil region" evidence="5">
    <location>
        <begin position="80"/>
        <end position="107"/>
    </location>
</feature>
<comment type="similarity">
    <text evidence="3">Belongs to the methyl-accepting chemotaxis (MCP) protein family.</text>
</comment>
<feature type="signal peptide" evidence="7">
    <location>
        <begin position="1"/>
        <end position="25"/>
    </location>
</feature>
<dbReference type="InterPro" id="IPR004089">
    <property type="entry name" value="MCPsignal_dom"/>
</dbReference>
<dbReference type="GO" id="GO:0004888">
    <property type="term" value="F:transmembrane signaling receptor activity"/>
    <property type="evidence" value="ECO:0007669"/>
    <property type="project" value="TreeGrafter"/>
</dbReference>
<dbReference type="PROSITE" id="PS50885">
    <property type="entry name" value="HAMP"/>
    <property type="match status" value="2"/>
</dbReference>
<dbReference type="SMART" id="SM00283">
    <property type="entry name" value="MA"/>
    <property type="match status" value="1"/>
</dbReference>
<evidence type="ECO:0000256" key="7">
    <source>
        <dbReference type="SAM" id="SignalP"/>
    </source>
</evidence>
<keyword evidence="5" id="KW-0175">Coiled coil</keyword>
<evidence type="ECO:0000256" key="6">
    <source>
        <dbReference type="SAM" id="Phobius"/>
    </source>
</evidence>
<evidence type="ECO:0000313" key="11">
    <source>
        <dbReference type="Proteomes" id="UP000622580"/>
    </source>
</evidence>
<dbReference type="PANTHER" id="PTHR43531">
    <property type="entry name" value="PROTEIN ICFG"/>
    <property type="match status" value="1"/>
</dbReference>
<dbReference type="Pfam" id="PF12729">
    <property type="entry name" value="4HB_MCP_1"/>
    <property type="match status" value="1"/>
</dbReference>
<dbReference type="PROSITE" id="PS50111">
    <property type="entry name" value="CHEMOTAXIS_TRANSDUC_2"/>
    <property type="match status" value="1"/>
</dbReference>
<dbReference type="InterPro" id="IPR024478">
    <property type="entry name" value="HlyB_4HB_MCP"/>
</dbReference>
<keyword evidence="7" id="KW-0732">Signal</keyword>
<dbReference type="AlphaFoldDB" id="A0A941CXZ7"/>
<keyword evidence="11" id="KW-1185">Reference proteome</keyword>
<evidence type="ECO:0000256" key="1">
    <source>
        <dbReference type="ARBA" id="ARBA00004370"/>
    </source>
</evidence>
<gene>
    <name evidence="10" type="ORF">JKL49_00980</name>
</gene>
<feature type="domain" description="HAMP" evidence="9">
    <location>
        <begin position="293"/>
        <end position="345"/>
    </location>
</feature>
<dbReference type="FunFam" id="1.10.287.950:FF:000001">
    <property type="entry name" value="Methyl-accepting chemotaxis sensory transducer"/>
    <property type="match status" value="1"/>
</dbReference>
<keyword evidence="6" id="KW-0812">Transmembrane</keyword>
<dbReference type="InterPro" id="IPR051310">
    <property type="entry name" value="MCP_chemotaxis"/>
</dbReference>
<keyword evidence="6" id="KW-0472">Membrane</keyword>
<evidence type="ECO:0000256" key="3">
    <source>
        <dbReference type="ARBA" id="ARBA00029447"/>
    </source>
</evidence>
<dbReference type="EMBL" id="JAGSGD010000001">
    <property type="protein sequence ID" value="MBR7617947.1"/>
    <property type="molecule type" value="Genomic_DNA"/>
</dbReference>
<evidence type="ECO:0000259" key="8">
    <source>
        <dbReference type="PROSITE" id="PS50111"/>
    </source>
</evidence>
<dbReference type="Proteomes" id="UP000622580">
    <property type="component" value="Unassembled WGS sequence"/>
</dbReference>
<dbReference type="SUPFAM" id="SSF58104">
    <property type="entry name" value="Methyl-accepting chemotaxis protein (MCP) signaling domain"/>
    <property type="match status" value="1"/>
</dbReference>
<dbReference type="Gene3D" id="1.10.8.500">
    <property type="entry name" value="HAMP domain in histidine kinase"/>
    <property type="match status" value="1"/>
</dbReference>
<comment type="subcellular location">
    <subcellularLocation>
        <location evidence="1">Membrane</location>
    </subcellularLocation>
</comment>
<feature type="domain" description="HAMP" evidence="9">
    <location>
        <begin position="212"/>
        <end position="265"/>
    </location>
</feature>
<dbReference type="SUPFAM" id="SSF158472">
    <property type="entry name" value="HAMP domain-like"/>
    <property type="match status" value="1"/>
</dbReference>
<keyword evidence="2" id="KW-0145">Chemotaxis</keyword>
<keyword evidence="6" id="KW-1133">Transmembrane helix</keyword>
<accession>A0A941CXZ7</accession>
<feature type="domain" description="Methyl-accepting transducer" evidence="8">
    <location>
        <begin position="350"/>
        <end position="579"/>
    </location>
</feature>
<dbReference type="InterPro" id="IPR003660">
    <property type="entry name" value="HAMP_dom"/>
</dbReference>
<dbReference type="Gene3D" id="1.10.287.950">
    <property type="entry name" value="Methyl-accepting chemotaxis protein"/>
    <property type="match status" value="1"/>
</dbReference>
<comment type="caution">
    <text evidence="10">The sequence shown here is derived from an EMBL/GenBank/DDBJ whole genome shotgun (WGS) entry which is preliminary data.</text>
</comment>
<keyword evidence="4" id="KW-0807">Transducer</keyword>
<feature type="transmembrane region" description="Helical" evidence="6">
    <location>
        <begin position="192"/>
        <end position="210"/>
    </location>
</feature>
<dbReference type="RefSeq" id="WP_215337584.1">
    <property type="nucleotide sequence ID" value="NZ_JAGSGD010000001.1"/>
</dbReference>
<proteinExistence type="inferred from homology"/>
<dbReference type="CDD" id="cd11386">
    <property type="entry name" value="MCP_signal"/>
    <property type="match status" value="1"/>
</dbReference>
<protein>
    <submittedName>
        <fullName evidence="10">HAMP domain-containing protein</fullName>
    </submittedName>
</protein>
<evidence type="ECO:0000313" key="10">
    <source>
        <dbReference type="EMBL" id="MBR7617947.1"/>
    </source>
</evidence>
<evidence type="ECO:0000259" key="9">
    <source>
        <dbReference type="PROSITE" id="PS50885"/>
    </source>
</evidence>
<evidence type="ECO:0000256" key="4">
    <source>
        <dbReference type="PROSITE-ProRule" id="PRU00284"/>
    </source>
</evidence>
<dbReference type="GO" id="GO:0006935">
    <property type="term" value="P:chemotaxis"/>
    <property type="evidence" value="ECO:0007669"/>
    <property type="project" value="UniProtKB-KW"/>
</dbReference>
<sequence>MKFLDHWKISTKILCALLVVSIAFAASAAFSSLEMLKTEKAYEALTQHSAPSALEIARANRRINQIGYAGYRTIAYDGASAEAQEAKAAYEESVTKLRDNLDKAAKLKPEDAAKIAEFSTRAEEIITEGGKAVELGVQNQAEAGNAVLRALDPKIAALTKDLRAFNETSSAADAQTTAKLSAANRRTLTTNIVMAVIGIGAGLGLGVWIANGKISVPLNRLAERMGRLAGGDLEVDVDGQDRGDEVGLMAKAVQVFKDNGLRARALETEATELRSAAEGERVMTEAERKKVEAEQAMVVSTLAANLGRLAQGDLTSRIEADFTGQYLQIKTDFNAAVESLEQAMAAITTATDGIKGGSDEIATASDDLSRRTEQQAASLEETAAALDQITATVRRSAEGAKLASSAAATARSDAARSGEVVTEAVSAMGEIEESSGQITQIISVIDEIAFQTNLLALNAGVEAARAGDAGKGFAVVASEVRALAQRSAEAAKEIKTLIAASSSQVERGVRLVGETGEALTAIVSRVTEIDGLISEIALSSQEQATGLAEVNTAVNQMDQVTQQNAAMVEQATAAASSLRSEADDLNRLVARFQTGKPTVRAASRPVVAQPGRHAPAANPVARAQGRLAAAMAPAPSANEWEEF</sequence>
<dbReference type="Pfam" id="PF00672">
    <property type="entry name" value="HAMP"/>
    <property type="match status" value="1"/>
</dbReference>
<organism evidence="10 11">
    <name type="scientific">Phenylobacterium glaciei</name>
    <dbReference type="NCBI Taxonomy" id="2803784"/>
    <lineage>
        <taxon>Bacteria</taxon>
        <taxon>Pseudomonadati</taxon>
        <taxon>Pseudomonadota</taxon>
        <taxon>Alphaproteobacteria</taxon>
        <taxon>Caulobacterales</taxon>
        <taxon>Caulobacteraceae</taxon>
        <taxon>Phenylobacterium</taxon>
    </lineage>
</organism>
<dbReference type="GO" id="GO:0005886">
    <property type="term" value="C:plasma membrane"/>
    <property type="evidence" value="ECO:0007669"/>
    <property type="project" value="TreeGrafter"/>
</dbReference>